<sequence>MIRFQGTVEGVPVRILLDSAAGETYMSSAFRHDKRLPIRKLQGLIRRYKGAVVGKDGNFKVAITKMAEYTCPLRFSIQGYHKKLKFTLANLDSDYDIYLGMKWLMRHVIDPHVRWSAGEVTILGPGGKSVTIRSRFLLRSRGGARE</sequence>
<proteinExistence type="predicted"/>
<dbReference type="Pfam" id="PF08284">
    <property type="entry name" value="RVP_2"/>
    <property type="match status" value="1"/>
</dbReference>
<dbReference type="InterPro" id="IPR021109">
    <property type="entry name" value="Peptidase_aspartic_dom_sf"/>
</dbReference>
<dbReference type="EMBL" id="CDMZ01004971">
    <property type="protein sequence ID" value="CEM51538.1"/>
    <property type="molecule type" value="Genomic_DNA"/>
</dbReference>
<dbReference type="Gene3D" id="2.40.70.10">
    <property type="entry name" value="Acid Proteases"/>
    <property type="match status" value="1"/>
</dbReference>
<dbReference type="AlphaFoldDB" id="A0A0G4I3R0"/>
<gene>
    <name evidence="1" type="ORF">Cvel_1758</name>
</gene>
<evidence type="ECO:0000313" key="1">
    <source>
        <dbReference type="EMBL" id="CEM51538.1"/>
    </source>
</evidence>
<dbReference type="PhylomeDB" id="A0A0G4I3R0"/>
<protein>
    <recommendedName>
        <fullName evidence="2">Peptidase A2 domain-containing protein</fullName>
    </recommendedName>
</protein>
<dbReference type="VEuPathDB" id="CryptoDB:Cvel_1758"/>
<organism evidence="1">
    <name type="scientific">Chromera velia CCMP2878</name>
    <dbReference type="NCBI Taxonomy" id="1169474"/>
    <lineage>
        <taxon>Eukaryota</taxon>
        <taxon>Sar</taxon>
        <taxon>Alveolata</taxon>
        <taxon>Colpodellida</taxon>
        <taxon>Chromeraceae</taxon>
        <taxon>Chromera</taxon>
    </lineage>
</organism>
<name>A0A0G4I3R0_9ALVE</name>
<dbReference type="CDD" id="cd00303">
    <property type="entry name" value="retropepsin_like"/>
    <property type="match status" value="1"/>
</dbReference>
<evidence type="ECO:0008006" key="2">
    <source>
        <dbReference type="Google" id="ProtNLM"/>
    </source>
</evidence>
<dbReference type="SUPFAM" id="SSF50630">
    <property type="entry name" value="Acid proteases"/>
    <property type="match status" value="1"/>
</dbReference>
<accession>A0A0G4I3R0</accession>
<reference evidence="1" key="1">
    <citation type="submission" date="2014-11" db="EMBL/GenBank/DDBJ databases">
        <authorList>
            <person name="Otto D Thomas"/>
            <person name="Naeem Raeece"/>
        </authorList>
    </citation>
    <scope>NUCLEOTIDE SEQUENCE</scope>
</reference>